<proteinExistence type="predicted"/>
<name>A0A0E9VZS6_ANGAN</name>
<evidence type="ECO:0000313" key="1">
    <source>
        <dbReference type="EMBL" id="JAH83654.1"/>
    </source>
</evidence>
<reference evidence="1" key="2">
    <citation type="journal article" date="2015" name="Fish Shellfish Immunol.">
        <title>Early steps in the European eel (Anguilla anguilla)-Vibrio vulnificus interaction in the gills: Role of the RtxA13 toxin.</title>
        <authorList>
            <person name="Callol A."/>
            <person name="Pajuelo D."/>
            <person name="Ebbesson L."/>
            <person name="Teles M."/>
            <person name="MacKenzie S."/>
            <person name="Amaro C."/>
        </authorList>
    </citation>
    <scope>NUCLEOTIDE SEQUENCE</scope>
</reference>
<dbReference type="AlphaFoldDB" id="A0A0E9VZS6"/>
<protein>
    <submittedName>
        <fullName evidence="1">Uncharacterized protein</fullName>
    </submittedName>
</protein>
<accession>A0A0E9VZS6</accession>
<organism evidence="1">
    <name type="scientific">Anguilla anguilla</name>
    <name type="common">European freshwater eel</name>
    <name type="synonym">Muraena anguilla</name>
    <dbReference type="NCBI Taxonomy" id="7936"/>
    <lineage>
        <taxon>Eukaryota</taxon>
        <taxon>Metazoa</taxon>
        <taxon>Chordata</taxon>
        <taxon>Craniata</taxon>
        <taxon>Vertebrata</taxon>
        <taxon>Euteleostomi</taxon>
        <taxon>Actinopterygii</taxon>
        <taxon>Neopterygii</taxon>
        <taxon>Teleostei</taxon>
        <taxon>Anguilliformes</taxon>
        <taxon>Anguillidae</taxon>
        <taxon>Anguilla</taxon>
    </lineage>
</organism>
<reference evidence="1" key="1">
    <citation type="submission" date="2014-11" db="EMBL/GenBank/DDBJ databases">
        <authorList>
            <person name="Amaro Gonzalez C."/>
        </authorList>
    </citation>
    <scope>NUCLEOTIDE SEQUENCE</scope>
</reference>
<sequence>MLELTGVALLEIRSHRISTKPSFKVLIIFQTSSSPSMKVHFLSSI</sequence>
<dbReference type="EMBL" id="GBXM01024923">
    <property type="protein sequence ID" value="JAH83654.1"/>
    <property type="molecule type" value="Transcribed_RNA"/>
</dbReference>